<dbReference type="PANTHER" id="PTHR45649:SF6">
    <property type="entry name" value="GABA-SPECIFIC PERMEASE"/>
    <property type="match status" value="1"/>
</dbReference>
<keyword evidence="5 6" id="KW-0472">Membrane</keyword>
<keyword evidence="4 6" id="KW-1133">Transmembrane helix</keyword>
<comment type="subcellular location">
    <subcellularLocation>
        <location evidence="1">Membrane</location>
        <topology evidence="1">Multi-pass membrane protein</topology>
    </subcellularLocation>
</comment>
<sequence>MNTVSSGHQHHNFASPVTTRLEEIVSNEAELRNIDATHTVGDEDLLANIGYKQELKRTFSTFQVFGIAYSIMGVLPSIASLSSLGLSAGPGGFLWSWFAASIMIISVSLSMSELASAIPTSGGLYYWTYYYAPEKYRVIFSYFIGFCNAMALCAGLVSICYGNAEEILAAVYLSHNGTFEITTGKTYGVFAACVVSQAFCTCLSSKNIALLQSTSAICNTGIIILFFIALPIGNSVNHHGFNDGKFIFGQVNNFSDWPIGFQFVLSLFTAVWTIGAFDSCVHMSEEAKNASHGVPIGIISSVSVVSILGFFIIIVINACVNPDIESVIGSATGFPLAQIFYDSLGRRWAIAFMALIACCQWLMGASILTALSRQIWAFARDDGLPFSSYVKVVHPKLKVPIRAVIFATAISLALGCLCLAGSAASSALFSLAVSGNYTAWCTPVLLRLTTGRSRFTPGPFFMGYFWSTLNSIITCSWGIFVIVISMIPANKKVNKTDMNYTVVITCGVWILSMIYFFIYKYKYYHGPKSNLNGEDNISSESEAEKVPAEIGEKGVASV</sequence>
<dbReference type="Gene3D" id="1.20.1740.10">
    <property type="entry name" value="Amino acid/polyamine transporter I"/>
    <property type="match status" value="1"/>
</dbReference>
<organism evidence="7 8">
    <name type="scientific">Pichia kluyveri</name>
    <name type="common">Yeast</name>
    <dbReference type="NCBI Taxonomy" id="36015"/>
    <lineage>
        <taxon>Eukaryota</taxon>
        <taxon>Fungi</taxon>
        <taxon>Dikarya</taxon>
        <taxon>Ascomycota</taxon>
        <taxon>Saccharomycotina</taxon>
        <taxon>Pichiomycetes</taxon>
        <taxon>Pichiales</taxon>
        <taxon>Pichiaceae</taxon>
        <taxon>Pichia</taxon>
    </lineage>
</organism>
<feature type="transmembrane region" description="Helical" evidence="6">
    <location>
        <begin position="403"/>
        <end position="422"/>
    </location>
</feature>
<reference evidence="7 8" key="1">
    <citation type="journal article" date="2023" name="Elife">
        <title>Identification of key yeast species and microbe-microbe interactions impacting larval growth of Drosophila in the wild.</title>
        <authorList>
            <person name="Mure A."/>
            <person name="Sugiura Y."/>
            <person name="Maeda R."/>
            <person name="Honda K."/>
            <person name="Sakurai N."/>
            <person name="Takahashi Y."/>
            <person name="Watada M."/>
            <person name="Katoh T."/>
            <person name="Gotoh A."/>
            <person name="Gotoh Y."/>
            <person name="Taniguchi I."/>
            <person name="Nakamura K."/>
            <person name="Hayashi T."/>
            <person name="Katayama T."/>
            <person name="Uemura T."/>
            <person name="Hattori Y."/>
        </authorList>
    </citation>
    <scope>NUCLEOTIDE SEQUENCE [LARGE SCALE GENOMIC DNA]</scope>
    <source>
        <strain evidence="7 8">PK-24</strain>
    </source>
</reference>
<accession>A0AAV5R453</accession>
<feature type="transmembrane region" description="Helical" evidence="6">
    <location>
        <begin position="94"/>
        <end position="127"/>
    </location>
</feature>
<feature type="transmembrane region" description="Helical" evidence="6">
    <location>
        <begin position="216"/>
        <end position="233"/>
    </location>
</feature>
<evidence type="ECO:0000256" key="4">
    <source>
        <dbReference type="ARBA" id="ARBA00022989"/>
    </source>
</evidence>
<dbReference type="PIRSF" id="PIRSF006060">
    <property type="entry name" value="AA_transporter"/>
    <property type="match status" value="1"/>
</dbReference>
<evidence type="ECO:0000256" key="2">
    <source>
        <dbReference type="ARBA" id="ARBA00022448"/>
    </source>
</evidence>
<feature type="transmembrane region" description="Helical" evidence="6">
    <location>
        <begin position="293"/>
        <end position="316"/>
    </location>
</feature>
<evidence type="ECO:0000313" key="7">
    <source>
        <dbReference type="EMBL" id="GMM46323.1"/>
    </source>
</evidence>
<keyword evidence="3 6" id="KW-0812">Transmembrane</keyword>
<evidence type="ECO:0000256" key="1">
    <source>
        <dbReference type="ARBA" id="ARBA00004141"/>
    </source>
</evidence>
<dbReference type="GO" id="GO:0022857">
    <property type="term" value="F:transmembrane transporter activity"/>
    <property type="evidence" value="ECO:0007669"/>
    <property type="project" value="InterPro"/>
</dbReference>
<dbReference type="Proteomes" id="UP001378960">
    <property type="component" value="Unassembled WGS sequence"/>
</dbReference>
<evidence type="ECO:0000256" key="5">
    <source>
        <dbReference type="ARBA" id="ARBA00023136"/>
    </source>
</evidence>
<evidence type="ECO:0000313" key="8">
    <source>
        <dbReference type="Proteomes" id="UP001378960"/>
    </source>
</evidence>
<proteinExistence type="predicted"/>
<feature type="transmembrane region" description="Helical" evidence="6">
    <location>
        <begin position="499"/>
        <end position="518"/>
    </location>
</feature>
<dbReference type="EMBL" id="BTGB01000003">
    <property type="protein sequence ID" value="GMM46323.1"/>
    <property type="molecule type" value="Genomic_DNA"/>
</dbReference>
<feature type="transmembrane region" description="Helical" evidence="6">
    <location>
        <begin position="259"/>
        <end position="281"/>
    </location>
</feature>
<dbReference type="PANTHER" id="PTHR45649">
    <property type="entry name" value="AMINO-ACID PERMEASE BAT1"/>
    <property type="match status" value="1"/>
</dbReference>
<feature type="transmembrane region" description="Helical" evidence="6">
    <location>
        <begin position="184"/>
        <end position="204"/>
    </location>
</feature>
<evidence type="ECO:0008006" key="9">
    <source>
        <dbReference type="Google" id="ProtNLM"/>
    </source>
</evidence>
<evidence type="ECO:0000256" key="6">
    <source>
        <dbReference type="SAM" id="Phobius"/>
    </source>
</evidence>
<feature type="transmembrane region" description="Helical" evidence="6">
    <location>
        <begin position="460"/>
        <end position="487"/>
    </location>
</feature>
<feature type="transmembrane region" description="Helical" evidence="6">
    <location>
        <begin position="348"/>
        <end position="371"/>
    </location>
</feature>
<dbReference type="Pfam" id="PF13520">
    <property type="entry name" value="AA_permease_2"/>
    <property type="match status" value="1"/>
</dbReference>
<feature type="transmembrane region" description="Helical" evidence="6">
    <location>
        <begin position="139"/>
        <end position="164"/>
    </location>
</feature>
<dbReference type="InterPro" id="IPR002293">
    <property type="entry name" value="AA/rel_permease1"/>
</dbReference>
<comment type="caution">
    <text evidence="7">The sequence shown here is derived from an EMBL/GenBank/DDBJ whole genome shotgun (WGS) entry which is preliminary data.</text>
</comment>
<evidence type="ECO:0000256" key="3">
    <source>
        <dbReference type="ARBA" id="ARBA00022692"/>
    </source>
</evidence>
<keyword evidence="2" id="KW-0813">Transport</keyword>
<keyword evidence="8" id="KW-1185">Reference proteome</keyword>
<protein>
    <recommendedName>
        <fullName evidence="9">GABA-specific permease</fullName>
    </recommendedName>
</protein>
<name>A0AAV5R453_PICKL</name>
<gene>
    <name evidence="7" type="ORF">DAPK24_028980</name>
</gene>
<feature type="transmembrane region" description="Helical" evidence="6">
    <location>
        <begin position="62"/>
        <end position="82"/>
    </location>
</feature>
<dbReference type="AlphaFoldDB" id="A0AAV5R453"/>
<dbReference type="GO" id="GO:0016020">
    <property type="term" value="C:membrane"/>
    <property type="evidence" value="ECO:0007669"/>
    <property type="project" value="UniProtKB-SubCell"/>
</dbReference>